<dbReference type="Pfam" id="PF18701">
    <property type="entry name" value="DUF5641"/>
    <property type="match status" value="1"/>
</dbReference>
<feature type="domain" description="DUF5641" evidence="2">
    <location>
        <begin position="19"/>
        <end position="110"/>
    </location>
</feature>
<organism evidence="3 4">
    <name type="scientific">Anopheles atroparvus</name>
    <name type="common">European mosquito</name>
    <dbReference type="NCBI Taxonomy" id="41427"/>
    <lineage>
        <taxon>Eukaryota</taxon>
        <taxon>Metazoa</taxon>
        <taxon>Ecdysozoa</taxon>
        <taxon>Arthropoda</taxon>
        <taxon>Hexapoda</taxon>
        <taxon>Insecta</taxon>
        <taxon>Pterygota</taxon>
        <taxon>Neoptera</taxon>
        <taxon>Endopterygota</taxon>
        <taxon>Diptera</taxon>
        <taxon>Nematocera</taxon>
        <taxon>Culicoidea</taxon>
        <taxon>Culicidae</taxon>
        <taxon>Anophelinae</taxon>
        <taxon>Anopheles</taxon>
    </lineage>
</organism>
<keyword evidence="4" id="KW-1185">Reference proteome</keyword>
<dbReference type="Proteomes" id="UP000075880">
    <property type="component" value="Unassembled WGS sequence"/>
</dbReference>
<dbReference type="AlphaFoldDB" id="A0AAG5D1R2"/>
<dbReference type="EnsemblMetazoa" id="ENSAATROPT005121">
    <property type="protein sequence ID" value="ENSAATROPP004804"/>
    <property type="gene ID" value="ENSAATROPG004091"/>
</dbReference>
<feature type="region of interest" description="Disordered" evidence="1">
    <location>
        <begin position="169"/>
        <end position="196"/>
    </location>
</feature>
<dbReference type="PANTHER" id="PTHR47331">
    <property type="entry name" value="PHD-TYPE DOMAIN-CONTAINING PROTEIN"/>
    <property type="match status" value="1"/>
</dbReference>
<accession>A0AAG5D1R2</accession>
<evidence type="ECO:0000256" key="1">
    <source>
        <dbReference type="SAM" id="MobiDB-lite"/>
    </source>
</evidence>
<evidence type="ECO:0000259" key="2">
    <source>
        <dbReference type="Pfam" id="PF18701"/>
    </source>
</evidence>
<dbReference type="InterPro" id="IPR040676">
    <property type="entry name" value="DUF5641"/>
</dbReference>
<evidence type="ECO:0000313" key="4">
    <source>
        <dbReference type="Proteomes" id="UP000075880"/>
    </source>
</evidence>
<proteinExistence type="predicted"/>
<sequence>GEAEPNISDITKAEATRSDWKKAQAIVQEYWKRWITEYLPKLSKREKWRDPAKPLAIGDVVTFPDEQRKGRWIKDIICEVFKGKDGQTRSARIKVGKSEITKPTVKLAVLEVRGDKSFRPAEKHISFKGTNDTKTVDHAVKHNTENLHNPRWGKKRSLDIKAIQSRDADLTANSKNKKQKISIRPGHGSAESRFRC</sequence>
<name>A0AAG5D1R2_ANOAO</name>
<reference evidence="3" key="1">
    <citation type="submission" date="2024-04" db="UniProtKB">
        <authorList>
            <consortium name="EnsemblMetazoa"/>
        </authorList>
    </citation>
    <scope>IDENTIFICATION</scope>
    <source>
        <strain evidence="3">EBRO</strain>
    </source>
</reference>
<evidence type="ECO:0000313" key="3">
    <source>
        <dbReference type="EnsemblMetazoa" id="ENSAATROPP004804"/>
    </source>
</evidence>
<protein>
    <recommendedName>
        <fullName evidence="2">DUF5641 domain-containing protein</fullName>
    </recommendedName>
</protein>
<dbReference type="PANTHER" id="PTHR47331:SF1">
    <property type="entry name" value="GAG-LIKE PROTEIN"/>
    <property type="match status" value="1"/>
</dbReference>